<evidence type="ECO:0000256" key="1">
    <source>
        <dbReference type="SAM" id="MobiDB-lite"/>
    </source>
</evidence>
<sequence>MEIIVKTNDMDEFIKRGEQSQQDRETLSPQRKHEEERNKEQKRQEEEKERQEKEQKAMEDRGTVAQNERGKGI</sequence>
<feature type="compositionally biased region" description="Basic and acidic residues" evidence="1">
    <location>
        <begin position="8"/>
        <end position="73"/>
    </location>
</feature>
<protein>
    <submittedName>
        <fullName evidence="2">Uncharacterized protein</fullName>
    </submittedName>
</protein>
<proteinExistence type="predicted"/>
<reference evidence="2 3" key="1">
    <citation type="submission" date="2023-01" db="EMBL/GenBank/DDBJ databases">
        <title>Analysis of 21 Apiospora genomes using comparative genomics revels a genus with tremendous synthesis potential of carbohydrate active enzymes and secondary metabolites.</title>
        <authorList>
            <person name="Sorensen T."/>
        </authorList>
    </citation>
    <scope>NUCLEOTIDE SEQUENCE [LARGE SCALE GENOMIC DNA]</scope>
    <source>
        <strain evidence="2 3">CBS 135458</strain>
    </source>
</reference>
<evidence type="ECO:0000313" key="2">
    <source>
        <dbReference type="EMBL" id="KAK8064573.1"/>
    </source>
</evidence>
<feature type="region of interest" description="Disordered" evidence="1">
    <location>
        <begin position="1"/>
        <end position="73"/>
    </location>
</feature>
<accession>A0ABR1V053</accession>
<organism evidence="2 3">
    <name type="scientific">Apiospora phragmitis</name>
    <dbReference type="NCBI Taxonomy" id="2905665"/>
    <lineage>
        <taxon>Eukaryota</taxon>
        <taxon>Fungi</taxon>
        <taxon>Dikarya</taxon>
        <taxon>Ascomycota</taxon>
        <taxon>Pezizomycotina</taxon>
        <taxon>Sordariomycetes</taxon>
        <taxon>Xylariomycetidae</taxon>
        <taxon>Amphisphaeriales</taxon>
        <taxon>Apiosporaceae</taxon>
        <taxon>Apiospora</taxon>
    </lineage>
</organism>
<dbReference type="Proteomes" id="UP001480595">
    <property type="component" value="Unassembled WGS sequence"/>
</dbReference>
<comment type="caution">
    <text evidence="2">The sequence shown here is derived from an EMBL/GenBank/DDBJ whole genome shotgun (WGS) entry which is preliminary data.</text>
</comment>
<dbReference type="GeneID" id="92091683"/>
<dbReference type="EMBL" id="JAQQWL010000007">
    <property type="protein sequence ID" value="KAK8064573.1"/>
    <property type="molecule type" value="Genomic_DNA"/>
</dbReference>
<keyword evidence="3" id="KW-1185">Reference proteome</keyword>
<name>A0ABR1V053_9PEZI</name>
<gene>
    <name evidence="2" type="ORF">PG994_007211</name>
</gene>
<dbReference type="RefSeq" id="XP_066715562.1">
    <property type="nucleotide sequence ID" value="XM_066858620.1"/>
</dbReference>
<evidence type="ECO:0000313" key="3">
    <source>
        <dbReference type="Proteomes" id="UP001480595"/>
    </source>
</evidence>